<evidence type="ECO:0000313" key="6">
    <source>
        <dbReference type="EMBL" id="KAK3766568.1"/>
    </source>
</evidence>
<dbReference type="Pfam" id="PF13087">
    <property type="entry name" value="AAA_12"/>
    <property type="match status" value="1"/>
</dbReference>
<feature type="domain" description="DNA2/NAM7 helicase-like C-terminal" evidence="5">
    <location>
        <begin position="10"/>
        <end position="79"/>
    </location>
</feature>
<dbReference type="InterPro" id="IPR041679">
    <property type="entry name" value="DNA2/NAM7-like_C"/>
</dbReference>
<evidence type="ECO:0000259" key="5">
    <source>
        <dbReference type="Pfam" id="PF13087"/>
    </source>
</evidence>
<reference evidence="6" key="1">
    <citation type="journal article" date="2023" name="G3 (Bethesda)">
        <title>A reference genome for the long-term kleptoplast-retaining sea slug Elysia crispata morphotype clarki.</title>
        <authorList>
            <person name="Eastman K.E."/>
            <person name="Pendleton A.L."/>
            <person name="Shaikh M.A."/>
            <person name="Suttiyut T."/>
            <person name="Ogas R."/>
            <person name="Tomko P."/>
            <person name="Gavelis G."/>
            <person name="Widhalm J.R."/>
            <person name="Wisecaver J.H."/>
        </authorList>
    </citation>
    <scope>NUCLEOTIDE SEQUENCE</scope>
    <source>
        <strain evidence="6">ECLA1</strain>
    </source>
</reference>
<dbReference type="PANTHER" id="PTHR43788">
    <property type="entry name" value="DNA2/NAM7 HELICASE FAMILY MEMBER"/>
    <property type="match status" value="1"/>
</dbReference>
<dbReference type="GO" id="GO:0005524">
    <property type="term" value="F:ATP binding"/>
    <property type="evidence" value="ECO:0007669"/>
    <property type="project" value="UniProtKB-KW"/>
</dbReference>
<keyword evidence="7" id="KW-1185">Reference proteome</keyword>
<dbReference type="InterPro" id="IPR027417">
    <property type="entry name" value="P-loop_NTPase"/>
</dbReference>
<evidence type="ECO:0000256" key="4">
    <source>
        <dbReference type="ARBA" id="ARBA00022840"/>
    </source>
</evidence>
<keyword evidence="2" id="KW-0378">Hydrolase</keyword>
<keyword evidence="3" id="KW-0347">Helicase</keyword>
<dbReference type="Gene3D" id="3.40.50.300">
    <property type="entry name" value="P-loop containing nucleotide triphosphate hydrolases"/>
    <property type="match status" value="1"/>
</dbReference>
<dbReference type="AlphaFoldDB" id="A0AAE0ZBT9"/>
<evidence type="ECO:0000256" key="3">
    <source>
        <dbReference type="ARBA" id="ARBA00022806"/>
    </source>
</evidence>
<sequence>MLIRKSVPLHVSVSTVLESMGRESDYVILSTVRSMPFDKLERPVSTRWAKEHIGDIADSRMINLAITRTRAALFIFGNKDLLGCCEPWQSLLNSFRHHQCLQTDWSLFLETFKTY</sequence>
<evidence type="ECO:0000256" key="1">
    <source>
        <dbReference type="ARBA" id="ARBA00022741"/>
    </source>
</evidence>
<protein>
    <recommendedName>
        <fullName evidence="5">DNA2/NAM7 helicase-like C-terminal domain-containing protein</fullName>
    </recommendedName>
</protein>
<dbReference type="PANTHER" id="PTHR43788:SF16">
    <property type="entry name" value="HELICASE WITH ZINC FINGER 2"/>
    <property type="match status" value="1"/>
</dbReference>
<dbReference type="GO" id="GO:0016787">
    <property type="term" value="F:hydrolase activity"/>
    <property type="evidence" value="ECO:0007669"/>
    <property type="project" value="UniProtKB-KW"/>
</dbReference>
<accession>A0AAE0ZBT9</accession>
<proteinExistence type="predicted"/>
<comment type="caution">
    <text evidence="6">The sequence shown here is derived from an EMBL/GenBank/DDBJ whole genome shotgun (WGS) entry which is preliminary data.</text>
</comment>
<organism evidence="6 7">
    <name type="scientific">Elysia crispata</name>
    <name type="common">lettuce slug</name>
    <dbReference type="NCBI Taxonomy" id="231223"/>
    <lineage>
        <taxon>Eukaryota</taxon>
        <taxon>Metazoa</taxon>
        <taxon>Spiralia</taxon>
        <taxon>Lophotrochozoa</taxon>
        <taxon>Mollusca</taxon>
        <taxon>Gastropoda</taxon>
        <taxon>Heterobranchia</taxon>
        <taxon>Euthyneura</taxon>
        <taxon>Panpulmonata</taxon>
        <taxon>Sacoglossa</taxon>
        <taxon>Placobranchoidea</taxon>
        <taxon>Plakobranchidae</taxon>
        <taxon>Elysia</taxon>
    </lineage>
</organism>
<dbReference type="InterPro" id="IPR050534">
    <property type="entry name" value="Coronavir_polyprotein_1ab"/>
</dbReference>
<dbReference type="GO" id="GO:0043139">
    <property type="term" value="F:5'-3' DNA helicase activity"/>
    <property type="evidence" value="ECO:0007669"/>
    <property type="project" value="TreeGrafter"/>
</dbReference>
<name>A0AAE0ZBT9_9GAST</name>
<dbReference type="EMBL" id="JAWDGP010004208">
    <property type="protein sequence ID" value="KAK3766568.1"/>
    <property type="molecule type" value="Genomic_DNA"/>
</dbReference>
<evidence type="ECO:0000256" key="2">
    <source>
        <dbReference type="ARBA" id="ARBA00022801"/>
    </source>
</evidence>
<evidence type="ECO:0000313" key="7">
    <source>
        <dbReference type="Proteomes" id="UP001283361"/>
    </source>
</evidence>
<keyword evidence="1" id="KW-0547">Nucleotide-binding</keyword>
<keyword evidence="4" id="KW-0067">ATP-binding</keyword>
<dbReference type="Proteomes" id="UP001283361">
    <property type="component" value="Unassembled WGS sequence"/>
</dbReference>
<gene>
    <name evidence="6" type="ORF">RRG08_042349</name>
</gene>